<gene>
    <name evidence="1" type="ORF">BDV30DRAFT_204672</name>
</gene>
<accession>A0A5N6JH02</accession>
<evidence type="ECO:0000313" key="2">
    <source>
        <dbReference type="Proteomes" id="UP000326289"/>
    </source>
</evidence>
<dbReference type="Proteomes" id="UP000326289">
    <property type="component" value="Unassembled WGS sequence"/>
</dbReference>
<dbReference type="EMBL" id="ML732771">
    <property type="protein sequence ID" value="KAB8277560.1"/>
    <property type="molecule type" value="Genomic_DNA"/>
</dbReference>
<protein>
    <submittedName>
        <fullName evidence="1">Uncharacterized protein</fullName>
    </submittedName>
</protein>
<sequence>MPTSHIGKRGCIFLFFPRGTGLASSVRRAKRVLRLGPGKSKEALLGVWVRIGVSGELVGIGSLVLLEVTPSTSSLHSVIEGAVSPVGRVTALTRPSSVPARPVVVLPGPFDD</sequence>
<dbReference type="AlphaFoldDB" id="A0A5N6JH02"/>
<name>A0A5N6JH02_9EURO</name>
<proteinExistence type="predicted"/>
<evidence type="ECO:0000313" key="1">
    <source>
        <dbReference type="EMBL" id="KAB8277560.1"/>
    </source>
</evidence>
<keyword evidence="2" id="KW-1185">Reference proteome</keyword>
<organism evidence="1 2">
    <name type="scientific">Aspergillus minisclerotigenes</name>
    <dbReference type="NCBI Taxonomy" id="656917"/>
    <lineage>
        <taxon>Eukaryota</taxon>
        <taxon>Fungi</taxon>
        <taxon>Dikarya</taxon>
        <taxon>Ascomycota</taxon>
        <taxon>Pezizomycotina</taxon>
        <taxon>Eurotiomycetes</taxon>
        <taxon>Eurotiomycetidae</taxon>
        <taxon>Eurotiales</taxon>
        <taxon>Aspergillaceae</taxon>
        <taxon>Aspergillus</taxon>
        <taxon>Aspergillus subgen. Circumdati</taxon>
    </lineage>
</organism>
<reference evidence="1 2" key="1">
    <citation type="submission" date="2019-04" db="EMBL/GenBank/DDBJ databases">
        <title>Fungal friends and foes A comparative genomics study of 23 Aspergillus species from section Flavi.</title>
        <authorList>
            <consortium name="DOE Joint Genome Institute"/>
            <person name="Kjaerbolling I."/>
            <person name="Vesth T.C."/>
            <person name="Frisvad J.C."/>
            <person name="Nybo J.L."/>
            <person name="Theobald S."/>
            <person name="Kildgaard S."/>
            <person name="Petersen T.I."/>
            <person name="Kuo A."/>
            <person name="Sato A."/>
            <person name="Lyhne E.K."/>
            <person name="Kogle M.E."/>
            <person name="Wiebenga A."/>
            <person name="Kun R.S."/>
            <person name="Lubbers R.J."/>
            <person name="Makela M.R."/>
            <person name="Barry K."/>
            <person name="Chovatia M."/>
            <person name="Clum A."/>
            <person name="Daum C."/>
            <person name="Haridas S."/>
            <person name="He G."/>
            <person name="LaButti K."/>
            <person name="Lipzen A."/>
            <person name="Mondo S."/>
            <person name="Pangilinan J."/>
            <person name="Riley R."/>
            <person name="Salamov A."/>
            <person name="Simmons B.A."/>
            <person name="Magnuson J.K."/>
            <person name="Henrissat B."/>
            <person name="Mortensen U.H."/>
            <person name="Larsen T.O."/>
            <person name="De vries R.P."/>
            <person name="Grigoriev I.V."/>
            <person name="Machida M."/>
            <person name="Baker S.E."/>
            <person name="Andersen M.R."/>
        </authorList>
    </citation>
    <scope>NUCLEOTIDE SEQUENCE [LARGE SCALE GENOMIC DNA]</scope>
    <source>
        <strain evidence="1 2">CBS 117635</strain>
    </source>
</reference>